<dbReference type="EMBL" id="JAWDGP010007466">
    <property type="protein sequence ID" value="KAK3716777.1"/>
    <property type="molecule type" value="Genomic_DNA"/>
</dbReference>
<comment type="caution">
    <text evidence="3">The sequence shown here is derived from an EMBL/GenBank/DDBJ whole genome shotgun (WGS) entry which is preliminary data.</text>
</comment>
<dbReference type="AlphaFoldDB" id="A0AAE0XWM6"/>
<gene>
    <name evidence="3" type="ORF">RRG08_012048</name>
</gene>
<sequence>MLMCAITRDPCGSHSASPSSAPHKPVPDLDTRFTRIRPGGKQLEPGVDTTYNSSFQLSARSSCRRKLFNCHNIQNLPELFVMKAVLAIIVPVALLLLLHAAPEQQTGTTPLTSPFSSCRTAVDSIEVNLYHQNMVSTEEDSNLDSVKDSVKTKHKTPNSLYWVGGVGG</sequence>
<evidence type="ECO:0000256" key="1">
    <source>
        <dbReference type="SAM" id="MobiDB-lite"/>
    </source>
</evidence>
<keyword evidence="2" id="KW-1133">Transmembrane helix</keyword>
<evidence type="ECO:0000313" key="4">
    <source>
        <dbReference type="Proteomes" id="UP001283361"/>
    </source>
</evidence>
<keyword evidence="2" id="KW-0812">Transmembrane</keyword>
<proteinExistence type="predicted"/>
<keyword evidence="4" id="KW-1185">Reference proteome</keyword>
<accession>A0AAE0XWM6</accession>
<name>A0AAE0XWM6_9GAST</name>
<keyword evidence="2" id="KW-0472">Membrane</keyword>
<protein>
    <submittedName>
        <fullName evidence="3">Uncharacterized protein</fullName>
    </submittedName>
</protein>
<evidence type="ECO:0000256" key="2">
    <source>
        <dbReference type="SAM" id="Phobius"/>
    </source>
</evidence>
<evidence type="ECO:0000313" key="3">
    <source>
        <dbReference type="EMBL" id="KAK3716777.1"/>
    </source>
</evidence>
<feature type="compositionally biased region" description="Low complexity" evidence="1">
    <location>
        <begin position="13"/>
        <end position="23"/>
    </location>
</feature>
<feature type="transmembrane region" description="Helical" evidence="2">
    <location>
        <begin position="80"/>
        <end position="101"/>
    </location>
</feature>
<dbReference type="Proteomes" id="UP001283361">
    <property type="component" value="Unassembled WGS sequence"/>
</dbReference>
<feature type="region of interest" description="Disordered" evidence="1">
    <location>
        <begin position="8"/>
        <end position="30"/>
    </location>
</feature>
<reference evidence="3" key="1">
    <citation type="journal article" date="2023" name="G3 (Bethesda)">
        <title>A reference genome for the long-term kleptoplast-retaining sea slug Elysia crispata morphotype clarki.</title>
        <authorList>
            <person name="Eastman K.E."/>
            <person name="Pendleton A.L."/>
            <person name="Shaikh M.A."/>
            <person name="Suttiyut T."/>
            <person name="Ogas R."/>
            <person name="Tomko P."/>
            <person name="Gavelis G."/>
            <person name="Widhalm J.R."/>
            <person name="Wisecaver J.H."/>
        </authorList>
    </citation>
    <scope>NUCLEOTIDE SEQUENCE</scope>
    <source>
        <strain evidence="3">ECLA1</strain>
    </source>
</reference>
<organism evidence="3 4">
    <name type="scientific">Elysia crispata</name>
    <name type="common">lettuce slug</name>
    <dbReference type="NCBI Taxonomy" id="231223"/>
    <lineage>
        <taxon>Eukaryota</taxon>
        <taxon>Metazoa</taxon>
        <taxon>Spiralia</taxon>
        <taxon>Lophotrochozoa</taxon>
        <taxon>Mollusca</taxon>
        <taxon>Gastropoda</taxon>
        <taxon>Heterobranchia</taxon>
        <taxon>Euthyneura</taxon>
        <taxon>Panpulmonata</taxon>
        <taxon>Sacoglossa</taxon>
        <taxon>Placobranchoidea</taxon>
        <taxon>Plakobranchidae</taxon>
        <taxon>Elysia</taxon>
    </lineage>
</organism>